<evidence type="ECO:0000256" key="9">
    <source>
        <dbReference type="SAM" id="Phobius"/>
    </source>
</evidence>
<feature type="transmembrane region" description="Helical" evidence="9">
    <location>
        <begin position="247"/>
        <end position="265"/>
    </location>
</feature>
<keyword evidence="4 9" id="KW-0812">Transmembrane</keyword>
<name>A0A8J5T9E2_HOMAM</name>
<keyword evidence="12" id="KW-1185">Reference proteome</keyword>
<dbReference type="GO" id="GO:0050906">
    <property type="term" value="P:detection of stimulus involved in sensory perception"/>
    <property type="evidence" value="ECO:0007669"/>
    <property type="project" value="UniProtKB-ARBA"/>
</dbReference>
<dbReference type="PANTHER" id="PTHR42643">
    <property type="entry name" value="IONOTROPIC RECEPTOR 20A-RELATED"/>
    <property type="match status" value="1"/>
</dbReference>
<dbReference type="Pfam" id="PF00060">
    <property type="entry name" value="Lig_chan"/>
    <property type="match status" value="1"/>
</dbReference>
<evidence type="ECO:0000256" key="8">
    <source>
        <dbReference type="ARBA" id="ARBA00023180"/>
    </source>
</evidence>
<dbReference type="InterPro" id="IPR001320">
    <property type="entry name" value="Iontro_rcpt_C"/>
</dbReference>
<organism evidence="11 12">
    <name type="scientific">Homarus americanus</name>
    <name type="common">American lobster</name>
    <dbReference type="NCBI Taxonomy" id="6706"/>
    <lineage>
        <taxon>Eukaryota</taxon>
        <taxon>Metazoa</taxon>
        <taxon>Ecdysozoa</taxon>
        <taxon>Arthropoda</taxon>
        <taxon>Crustacea</taxon>
        <taxon>Multicrustacea</taxon>
        <taxon>Malacostraca</taxon>
        <taxon>Eumalacostraca</taxon>
        <taxon>Eucarida</taxon>
        <taxon>Decapoda</taxon>
        <taxon>Pleocyemata</taxon>
        <taxon>Astacidea</taxon>
        <taxon>Nephropoidea</taxon>
        <taxon>Nephropidae</taxon>
        <taxon>Homarus</taxon>
    </lineage>
</organism>
<dbReference type="EMBL" id="JAHLQT010007678">
    <property type="protein sequence ID" value="KAG7174254.1"/>
    <property type="molecule type" value="Genomic_DNA"/>
</dbReference>
<keyword evidence="7 11" id="KW-0675">Receptor</keyword>
<evidence type="ECO:0000256" key="4">
    <source>
        <dbReference type="ARBA" id="ARBA00022692"/>
    </source>
</evidence>
<evidence type="ECO:0000256" key="1">
    <source>
        <dbReference type="ARBA" id="ARBA00004651"/>
    </source>
</evidence>
<dbReference type="PANTHER" id="PTHR42643:SF24">
    <property type="entry name" value="IONOTROPIC RECEPTOR 60A"/>
    <property type="match status" value="1"/>
</dbReference>
<feature type="transmembrane region" description="Helical" evidence="9">
    <location>
        <begin position="42"/>
        <end position="65"/>
    </location>
</feature>
<evidence type="ECO:0000256" key="2">
    <source>
        <dbReference type="ARBA" id="ARBA00008685"/>
    </source>
</evidence>
<evidence type="ECO:0000259" key="10">
    <source>
        <dbReference type="Pfam" id="PF00060"/>
    </source>
</evidence>
<dbReference type="GO" id="GO:0005886">
    <property type="term" value="C:plasma membrane"/>
    <property type="evidence" value="ECO:0007669"/>
    <property type="project" value="UniProtKB-SubCell"/>
</dbReference>
<comment type="subcellular location">
    <subcellularLocation>
        <location evidence="1">Cell membrane</location>
        <topology evidence="1">Multi-pass membrane protein</topology>
    </subcellularLocation>
</comment>
<reference evidence="11" key="1">
    <citation type="journal article" date="2021" name="Sci. Adv.">
        <title>The American lobster genome reveals insights on longevity, neural, and immune adaptations.</title>
        <authorList>
            <person name="Polinski J.M."/>
            <person name="Zimin A.V."/>
            <person name="Clark K.F."/>
            <person name="Kohn A.B."/>
            <person name="Sadowski N."/>
            <person name="Timp W."/>
            <person name="Ptitsyn A."/>
            <person name="Khanna P."/>
            <person name="Romanova D.Y."/>
            <person name="Williams P."/>
            <person name="Greenwood S.J."/>
            <person name="Moroz L.L."/>
            <person name="Walt D.R."/>
            <person name="Bodnar A.G."/>
        </authorList>
    </citation>
    <scope>NUCLEOTIDE SEQUENCE</scope>
    <source>
        <strain evidence="11">GMGI-L3</strain>
    </source>
</reference>
<evidence type="ECO:0000313" key="11">
    <source>
        <dbReference type="EMBL" id="KAG7174254.1"/>
    </source>
</evidence>
<gene>
    <name evidence="11" type="primary">Ir21a-L7</name>
    <name evidence="11" type="ORF">Hamer_G003165</name>
</gene>
<evidence type="ECO:0000256" key="6">
    <source>
        <dbReference type="ARBA" id="ARBA00023136"/>
    </source>
</evidence>
<evidence type="ECO:0000313" key="12">
    <source>
        <dbReference type="Proteomes" id="UP000747542"/>
    </source>
</evidence>
<keyword evidence="6 9" id="KW-0472">Membrane</keyword>
<comment type="caution">
    <text evidence="11">The sequence shown here is derived from an EMBL/GenBank/DDBJ whole genome shotgun (WGS) entry which is preliminary data.</text>
</comment>
<dbReference type="Gene3D" id="1.10.287.70">
    <property type="match status" value="1"/>
</dbReference>
<dbReference type="Proteomes" id="UP000747542">
    <property type="component" value="Unassembled WGS sequence"/>
</dbReference>
<proteinExistence type="inferred from homology"/>
<comment type="similarity">
    <text evidence="2">Belongs to the glutamate-gated ion channel (TC 1.A.10.1) family.</text>
</comment>
<dbReference type="GO" id="GO:0015276">
    <property type="term" value="F:ligand-gated monoatomic ion channel activity"/>
    <property type="evidence" value="ECO:0007669"/>
    <property type="project" value="InterPro"/>
</dbReference>
<feature type="domain" description="Ionotropic glutamate receptor C-terminal" evidence="10">
    <location>
        <begin position="24"/>
        <end position="255"/>
    </location>
</feature>
<accession>A0A8J5T9E2</accession>
<dbReference type="SUPFAM" id="SSF53850">
    <property type="entry name" value="Periplasmic binding protein-like II"/>
    <property type="match status" value="1"/>
</dbReference>
<evidence type="ECO:0000256" key="7">
    <source>
        <dbReference type="ARBA" id="ARBA00023170"/>
    </source>
</evidence>
<protein>
    <submittedName>
        <fullName evidence="11">Ionotropic receptor 21a-like 7</fullName>
    </submittedName>
</protein>
<dbReference type="AlphaFoldDB" id="A0A8J5T9E2"/>
<evidence type="ECO:0000256" key="3">
    <source>
        <dbReference type="ARBA" id="ARBA00022475"/>
    </source>
</evidence>
<dbReference type="InterPro" id="IPR052192">
    <property type="entry name" value="Insect_Ionotropic_Sensory_Rcpt"/>
</dbReference>
<keyword evidence="3" id="KW-1003">Cell membrane</keyword>
<sequence>MQEQVQGQPFLGGVAATWLYLQRGMFSQGVSALPRALWQRMFLAAWYLYCLVVSAAYTCNFIAIFTSPAYPQRITTLQQLADSDYRLAMEDNGAYVMDVLSKAEYPVFQRLWAKVDFFQREEDLVAAMVAGSHAIVDVITPQSIILGGQYKISQDVRDTKYLQLSNVYNWYVVREKFQPGYLSWFFSKHTPWKHKFDRSIERLVESGVFKHWLKVETENVLGRNWEQQQQGQGEQLNKALTLQDLQGVFYILLLGWVVGVALFLQELLRHYCLQH</sequence>
<keyword evidence="8" id="KW-0325">Glycoprotein</keyword>
<evidence type="ECO:0000256" key="5">
    <source>
        <dbReference type="ARBA" id="ARBA00022989"/>
    </source>
</evidence>
<keyword evidence="5 9" id="KW-1133">Transmembrane helix</keyword>